<evidence type="ECO:0000256" key="9">
    <source>
        <dbReference type="ARBA" id="ARBA00022801"/>
    </source>
</evidence>
<keyword evidence="7" id="KW-0479">Metal-binding</keyword>
<evidence type="ECO:0000313" key="12">
    <source>
        <dbReference type="Proteomes" id="UP000515211"/>
    </source>
</evidence>
<proteinExistence type="inferred from homology"/>
<dbReference type="SUPFAM" id="SSF55658">
    <property type="entry name" value="L9 N-domain-like"/>
    <property type="match status" value="1"/>
</dbReference>
<comment type="function">
    <text evidence="2">Endonuclease that specifically degrades the RNA of RNA-DNA hybrids.</text>
</comment>
<reference evidence="13" key="2">
    <citation type="submission" date="2025-08" db="UniProtKB">
        <authorList>
            <consortium name="RefSeq"/>
        </authorList>
    </citation>
    <scope>IDENTIFICATION</scope>
    <source>
        <tissue evidence="13">Whole plant</tissue>
    </source>
</reference>
<evidence type="ECO:0000259" key="11">
    <source>
        <dbReference type="Pfam" id="PF01693"/>
    </source>
</evidence>
<keyword evidence="10" id="KW-0460">Magnesium</keyword>
<accession>A0A6P5MQ64</accession>
<evidence type="ECO:0000256" key="8">
    <source>
        <dbReference type="ARBA" id="ARBA00022759"/>
    </source>
</evidence>
<evidence type="ECO:0000256" key="4">
    <source>
        <dbReference type="ARBA" id="ARBA00012180"/>
    </source>
</evidence>
<sequence>MWVGYSKSLRCLEPAVASMENGRYRFYAVKKGRIPGIYLIWEECSAQVNGFKKNEYKGFHIRAEAEEYMRRGGCFYGGGGNAFGGGGCSQHLPLASVYASPSSQKVQYLGHSPSSVFVGDDSRGTSASSGGEVVSETQDPGFLYVEDFELMLINARGLEFVAYGPESEEEKEARQEVSFAMLNKLVDAGGKSICDYGNRVLDRMQHQMKDEMPQSMFEQIRMLEEENVELRHQVKMIEEMLGD</sequence>
<gene>
    <name evidence="13" type="primary">LOC110275597</name>
</gene>
<comment type="cofactor">
    <cofactor evidence="1">
        <name>Mg(2+)</name>
        <dbReference type="ChEBI" id="CHEBI:18420"/>
    </cofactor>
</comment>
<dbReference type="KEGG" id="adu:110275597"/>
<dbReference type="GO" id="GO:0004523">
    <property type="term" value="F:RNA-DNA hybrid ribonuclease activity"/>
    <property type="evidence" value="ECO:0007669"/>
    <property type="project" value="UniProtKB-EC"/>
</dbReference>
<evidence type="ECO:0000256" key="7">
    <source>
        <dbReference type="ARBA" id="ARBA00022723"/>
    </source>
</evidence>
<evidence type="ECO:0000313" key="13">
    <source>
        <dbReference type="RefSeq" id="XP_020987422.1"/>
    </source>
</evidence>
<dbReference type="RefSeq" id="XP_020987422.1">
    <property type="nucleotide sequence ID" value="XM_021131763.1"/>
</dbReference>
<dbReference type="AlphaFoldDB" id="A0A6P5MQ64"/>
<dbReference type="InterPro" id="IPR037056">
    <property type="entry name" value="RNase_H1_N_sf"/>
</dbReference>
<dbReference type="FunFam" id="3.40.970.10:FF:000002">
    <property type="entry name" value="Ribonuclease H"/>
    <property type="match status" value="1"/>
</dbReference>
<dbReference type="EC" id="3.1.26.4" evidence="4"/>
<evidence type="ECO:0000256" key="10">
    <source>
        <dbReference type="ARBA" id="ARBA00022842"/>
    </source>
</evidence>
<keyword evidence="9" id="KW-0378">Hydrolase</keyword>
<dbReference type="Pfam" id="PF01693">
    <property type="entry name" value="Cauli_VI"/>
    <property type="match status" value="1"/>
</dbReference>
<keyword evidence="12" id="KW-1185">Reference proteome</keyword>
<organism evidence="12 13">
    <name type="scientific">Arachis duranensis</name>
    <name type="common">Wild peanut</name>
    <dbReference type="NCBI Taxonomy" id="130453"/>
    <lineage>
        <taxon>Eukaryota</taxon>
        <taxon>Viridiplantae</taxon>
        <taxon>Streptophyta</taxon>
        <taxon>Embryophyta</taxon>
        <taxon>Tracheophyta</taxon>
        <taxon>Spermatophyta</taxon>
        <taxon>Magnoliopsida</taxon>
        <taxon>eudicotyledons</taxon>
        <taxon>Gunneridae</taxon>
        <taxon>Pentapetalae</taxon>
        <taxon>rosids</taxon>
        <taxon>fabids</taxon>
        <taxon>Fabales</taxon>
        <taxon>Fabaceae</taxon>
        <taxon>Papilionoideae</taxon>
        <taxon>50 kb inversion clade</taxon>
        <taxon>dalbergioids sensu lato</taxon>
        <taxon>Dalbergieae</taxon>
        <taxon>Pterocarpus clade</taxon>
        <taxon>Arachis</taxon>
    </lineage>
</organism>
<dbReference type="GeneID" id="110275597"/>
<dbReference type="InterPro" id="IPR009027">
    <property type="entry name" value="Ribosomal_bL9/RNase_H1_N"/>
</dbReference>
<evidence type="ECO:0000256" key="1">
    <source>
        <dbReference type="ARBA" id="ARBA00001946"/>
    </source>
</evidence>
<feature type="domain" description="Ribonuclease H1 N-terminal" evidence="11">
    <location>
        <begin position="25"/>
        <end position="68"/>
    </location>
</feature>
<protein>
    <recommendedName>
        <fullName evidence="5">Ribonuclease H</fullName>
        <ecNumber evidence="4">3.1.26.4</ecNumber>
    </recommendedName>
</protein>
<evidence type="ECO:0000256" key="5">
    <source>
        <dbReference type="ARBA" id="ARBA00017721"/>
    </source>
</evidence>
<evidence type="ECO:0000256" key="3">
    <source>
        <dbReference type="ARBA" id="ARBA00005300"/>
    </source>
</evidence>
<name>A0A6P5MQ64_ARADU</name>
<comment type="similarity">
    <text evidence="3">Belongs to the RNase H family.</text>
</comment>
<dbReference type="Gene3D" id="3.40.970.10">
    <property type="entry name" value="Ribonuclease H1, N-terminal domain"/>
    <property type="match status" value="1"/>
</dbReference>
<evidence type="ECO:0000256" key="2">
    <source>
        <dbReference type="ARBA" id="ARBA00004065"/>
    </source>
</evidence>
<keyword evidence="8" id="KW-0255">Endonuclease</keyword>
<evidence type="ECO:0000256" key="6">
    <source>
        <dbReference type="ARBA" id="ARBA00022722"/>
    </source>
</evidence>
<dbReference type="Proteomes" id="UP000515211">
    <property type="component" value="Chromosome 9"/>
</dbReference>
<keyword evidence="6" id="KW-0540">Nuclease</keyword>
<reference evidence="12" key="1">
    <citation type="journal article" date="2016" name="Nat. Genet.">
        <title>The genome sequences of Arachis duranensis and Arachis ipaensis, the diploid ancestors of cultivated peanut.</title>
        <authorList>
            <person name="Bertioli D.J."/>
            <person name="Cannon S.B."/>
            <person name="Froenicke L."/>
            <person name="Huang G."/>
            <person name="Farmer A.D."/>
            <person name="Cannon E.K."/>
            <person name="Liu X."/>
            <person name="Gao D."/>
            <person name="Clevenger J."/>
            <person name="Dash S."/>
            <person name="Ren L."/>
            <person name="Moretzsohn M.C."/>
            <person name="Shirasawa K."/>
            <person name="Huang W."/>
            <person name="Vidigal B."/>
            <person name="Abernathy B."/>
            <person name="Chu Y."/>
            <person name="Niederhuth C.E."/>
            <person name="Umale P."/>
            <person name="Araujo A.C."/>
            <person name="Kozik A."/>
            <person name="Kim K.D."/>
            <person name="Burow M.D."/>
            <person name="Varshney R.K."/>
            <person name="Wang X."/>
            <person name="Zhang X."/>
            <person name="Barkley N."/>
            <person name="Guimaraes P.M."/>
            <person name="Isobe S."/>
            <person name="Guo B."/>
            <person name="Liao B."/>
            <person name="Stalker H.T."/>
            <person name="Schmitz R.J."/>
            <person name="Scheffler B.E."/>
            <person name="Leal-Bertioli S.C."/>
            <person name="Xun X."/>
            <person name="Jackson S.A."/>
            <person name="Michelmore R."/>
            <person name="Ozias-Akins P."/>
        </authorList>
    </citation>
    <scope>NUCLEOTIDE SEQUENCE [LARGE SCALE GENOMIC DNA]</scope>
    <source>
        <strain evidence="12">cv. V14167</strain>
    </source>
</reference>
<dbReference type="GO" id="GO:0046872">
    <property type="term" value="F:metal ion binding"/>
    <property type="evidence" value="ECO:0007669"/>
    <property type="project" value="UniProtKB-KW"/>
</dbReference>
<dbReference type="InterPro" id="IPR011320">
    <property type="entry name" value="RNase_H1_N"/>
</dbReference>